<dbReference type="EnsemblPlants" id="TraesCS3D02G020100.1">
    <property type="protein sequence ID" value="TraesCS3D02G020100.1.cds1"/>
    <property type="gene ID" value="TraesCS3D02G020100"/>
</dbReference>
<dbReference type="Proteomes" id="UP000019116">
    <property type="component" value="Chromosome 3D"/>
</dbReference>
<dbReference type="Gramene" id="TraesCS3D03G0035200.1">
    <property type="protein sequence ID" value="TraesCS3D03G0035200.1.CDS1"/>
    <property type="gene ID" value="TraesCS3D03G0035200"/>
</dbReference>
<dbReference type="Gramene" id="TraesCAD_scaffold_071999_01G000300.1">
    <property type="protein sequence ID" value="TraesCAD_scaffold_071999_01G000300.1"/>
    <property type="gene ID" value="TraesCAD_scaffold_071999_01G000300"/>
</dbReference>
<dbReference type="Gramene" id="TraesCS3D02G020100.1">
    <property type="protein sequence ID" value="TraesCS3D02G020100.1.cds1"/>
    <property type="gene ID" value="TraesCS3D02G020100"/>
</dbReference>
<dbReference type="Gramene" id="TraesROB_scaffold_088523_01G000300.1">
    <property type="protein sequence ID" value="TraesROB_scaffold_088523_01G000300.1"/>
    <property type="gene ID" value="TraesROB_scaffold_088523_01G000300"/>
</dbReference>
<dbReference type="AlphaFoldDB" id="A0A3B6GLL1"/>
<dbReference type="Gramene" id="TraesPARA_EIv1.0_1054610.1">
    <property type="protein sequence ID" value="TraesPARA_EIv1.0_1054610.1.CDS1"/>
    <property type="gene ID" value="TraesPARA_EIv1.0_1054610"/>
</dbReference>
<dbReference type="OMA" id="HACYFLL"/>
<accession>A0A3B6GLL1</accession>
<dbReference type="OrthoDB" id="771105at2759"/>
<name>A0A3B6GLL1_WHEAT</name>
<dbReference type="Pfam" id="PF14009">
    <property type="entry name" value="PADRE"/>
    <property type="match status" value="1"/>
</dbReference>
<reference evidence="2" key="2">
    <citation type="submission" date="2018-10" db="UniProtKB">
        <authorList>
            <consortium name="EnsemblPlants"/>
        </authorList>
    </citation>
    <scope>IDENTIFICATION</scope>
</reference>
<protein>
    <submittedName>
        <fullName evidence="2">Uncharacterized protein</fullName>
    </submittedName>
</protein>
<sequence length="248" mass="26121">MHHPPSTYHHLRRSYTHTVSIDPPPHPSLTRSHHLTLSLSLSTSTSLMGNKPACMSLAPVPGSASASSGGGCKVIHADGRVTRLARPVRASELMLDHPGKFVCDACRLAVGCRVPGVAADELLQPRRAYFLLPMDMLYSVLTDDEMAALAAASHGAATAATAAWRRIVVTTTRRRRGGNSSNGCRGASSRPSNGDAGRVFPVVGLLQLQDAPAGHPTSGAGAKSSGTTVGLRRLRSWQPVLDTIEEAP</sequence>
<dbReference type="Gramene" id="TraesRN3D0100039300.1">
    <property type="protein sequence ID" value="TraesRN3D0100039300.1"/>
    <property type="gene ID" value="TraesRN3D0100039300"/>
</dbReference>
<dbReference type="STRING" id="4565.A0A3B6GLL1"/>
<feature type="region of interest" description="Disordered" evidence="1">
    <location>
        <begin position="172"/>
        <end position="195"/>
    </location>
</feature>
<dbReference type="PANTHER" id="PTHR33052">
    <property type="entry name" value="DUF4228 DOMAIN PROTEIN-RELATED"/>
    <property type="match status" value="1"/>
</dbReference>
<keyword evidence="3" id="KW-1185">Reference proteome</keyword>
<evidence type="ECO:0000313" key="3">
    <source>
        <dbReference type="Proteomes" id="UP000019116"/>
    </source>
</evidence>
<feature type="compositionally biased region" description="Low complexity" evidence="1">
    <location>
        <begin position="178"/>
        <end position="190"/>
    </location>
</feature>
<evidence type="ECO:0000313" key="2">
    <source>
        <dbReference type="EnsemblPlants" id="TraesCS3D02G020100.1.cds1"/>
    </source>
</evidence>
<dbReference type="InterPro" id="IPR025322">
    <property type="entry name" value="PADRE_dom"/>
</dbReference>
<dbReference type="Gramene" id="TraesCLE_scaffold_088787_01G000300.1">
    <property type="protein sequence ID" value="TraesCLE_scaffold_088787_01G000300.1"/>
    <property type="gene ID" value="TraesCLE_scaffold_088787_01G000300"/>
</dbReference>
<evidence type="ECO:0000256" key="1">
    <source>
        <dbReference type="SAM" id="MobiDB-lite"/>
    </source>
</evidence>
<organism evidence="2">
    <name type="scientific">Triticum aestivum</name>
    <name type="common">Wheat</name>
    <dbReference type="NCBI Taxonomy" id="4565"/>
    <lineage>
        <taxon>Eukaryota</taxon>
        <taxon>Viridiplantae</taxon>
        <taxon>Streptophyta</taxon>
        <taxon>Embryophyta</taxon>
        <taxon>Tracheophyta</taxon>
        <taxon>Spermatophyta</taxon>
        <taxon>Magnoliopsida</taxon>
        <taxon>Liliopsida</taxon>
        <taxon>Poales</taxon>
        <taxon>Poaceae</taxon>
        <taxon>BOP clade</taxon>
        <taxon>Pooideae</taxon>
        <taxon>Triticodae</taxon>
        <taxon>Triticeae</taxon>
        <taxon>Triticinae</taxon>
        <taxon>Triticum</taxon>
    </lineage>
</organism>
<dbReference type="Gramene" id="TraesWEE_scaffold_104351_01G000300.1">
    <property type="protein sequence ID" value="TraesWEE_scaffold_104351_01G000300.1"/>
    <property type="gene ID" value="TraesWEE_scaffold_104351_01G000300"/>
</dbReference>
<reference evidence="2" key="1">
    <citation type="submission" date="2018-08" db="EMBL/GenBank/DDBJ databases">
        <authorList>
            <person name="Rossello M."/>
        </authorList>
    </citation>
    <scope>NUCLEOTIDE SEQUENCE [LARGE SCALE GENOMIC DNA]</scope>
    <source>
        <strain evidence="2">cv. Chinese Spring</strain>
    </source>
</reference>
<proteinExistence type="predicted"/>